<evidence type="ECO:0000313" key="2">
    <source>
        <dbReference type="Proteomes" id="UP000031192"/>
    </source>
</evidence>
<dbReference type="HOGENOM" id="CLU_2386644_0_0_1"/>
<protein>
    <submittedName>
        <fullName evidence="1">Uncharacterized protein</fullName>
    </submittedName>
</protein>
<keyword evidence="2" id="KW-1185">Reference proteome</keyword>
<dbReference type="AlphaFoldDB" id="A0A0B4H366"/>
<organism evidence="1 2">
    <name type="scientific">Metarhizium guizhouense (strain ARSEF 977)</name>
    <dbReference type="NCBI Taxonomy" id="1276136"/>
    <lineage>
        <taxon>Eukaryota</taxon>
        <taxon>Fungi</taxon>
        <taxon>Dikarya</taxon>
        <taxon>Ascomycota</taxon>
        <taxon>Pezizomycotina</taxon>
        <taxon>Sordariomycetes</taxon>
        <taxon>Hypocreomycetidae</taxon>
        <taxon>Hypocreales</taxon>
        <taxon>Clavicipitaceae</taxon>
        <taxon>Metarhizium</taxon>
    </lineage>
</organism>
<gene>
    <name evidence="1" type="ORF">MGU_06274</name>
</gene>
<dbReference type="Proteomes" id="UP000031192">
    <property type="component" value="Unassembled WGS sequence"/>
</dbReference>
<name>A0A0B4H366_METGA</name>
<proteinExistence type="predicted"/>
<dbReference type="EMBL" id="AZNH01000021">
    <property type="protein sequence ID" value="KID86462.1"/>
    <property type="molecule type" value="Genomic_DNA"/>
</dbReference>
<comment type="caution">
    <text evidence="1">The sequence shown here is derived from an EMBL/GenBank/DDBJ whole genome shotgun (WGS) entry which is preliminary data.</text>
</comment>
<accession>A0A0B4H366</accession>
<evidence type="ECO:0000313" key="1">
    <source>
        <dbReference type="EMBL" id="KID86462.1"/>
    </source>
</evidence>
<sequence>MASWVTGRIDEYITAASKAGVAWVLPKCYGTIVLDAELGKENLTRPGVIPGIKLIEEQGVSSWIAMCSSFCVNHGGLANGGLGLPKEEIDGATR</sequence>
<reference evidence="1 2" key="1">
    <citation type="journal article" date="2014" name="Proc. Natl. Acad. Sci. U.S.A.">
        <title>Trajectory and genomic determinants of fungal-pathogen speciation and host adaptation.</title>
        <authorList>
            <person name="Hu X."/>
            <person name="Xiao G."/>
            <person name="Zheng P."/>
            <person name="Shang Y."/>
            <person name="Su Y."/>
            <person name="Zhang X."/>
            <person name="Liu X."/>
            <person name="Zhan S."/>
            <person name="St Leger R.J."/>
            <person name="Wang C."/>
        </authorList>
    </citation>
    <scope>NUCLEOTIDE SEQUENCE [LARGE SCALE GENOMIC DNA]</scope>
    <source>
        <strain evidence="1 2">ARSEF 977</strain>
    </source>
</reference>